<dbReference type="EMBL" id="JBHSVR010000001">
    <property type="protein sequence ID" value="MFC6632842.1"/>
    <property type="molecule type" value="Genomic_DNA"/>
</dbReference>
<comment type="subcellular location">
    <subcellularLocation>
        <location evidence="1">Cell membrane</location>
        <topology evidence="1">Single-pass membrane protein</topology>
    </subcellularLocation>
    <subcellularLocation>
        <location evidence="7">Cell membrane</location>
        <topology evidence="7">Single-pass type II membrane protein</topology>
    </subcellularLocation>
</comment>
<feature type="transmembrane region" description="Helical" evidence="8">
    <location>
        <begin position="20"/>
        <end position="38"/>
    </location>
</feature>
<keyword evidence="3" id="KW-1003">Cell membrane</keyword>
<evidence type="ECO:0000256" key="5">
    <source>
        <dbReference type="ARBA" id="ARBA00022989"/>
    </source>
</evidence>
<comment type="caution">
    <text evidence="9">The sequence shown here is derived from an EMBL/GenBank/DDBJ whole genome shotgun (WGS) entry which is preliminary data.</text>
</comment>
<keyword evidence="6 8" id="KW-0472">Membrane</keyword>
<evidence type="ECO:0000313" key="9">
    <source>
        <dbReference type="EMBL" id="MFC6632842.1"/>
    </source>
</evidence>
<keyword evidence="4 7" id="KW-0812">Transmembrane</keyword>
<dbReference type="Proteomes" id="UP001596425">
    <property type="component" value="Unassembled WGS sequence"/>
</dbReference>
<dbReference type="InterPro" id="IPR003400">
    <property type="entry name" value="ExbD"/>
</dbReference>
<keyword evidence="5 8" id="KW-1133">Transmembrane helix</keyword>
<dbReference type="RefSeq" id="WP_193191824.1">
    <property type="nucleotide sequence ID" value="NZ_JACZFR010000023.1"/>
</dbReference>
<evidence type="ECO:0000256" key="3">
    <source>
        <dbReference type="ARBA" id="ARBA00022475"/>
    </source>
</evidence>
<comment type="similarity">
    <text evidence="2 7">Belongs to the ExbD/TolR family.</text>
</comment>
<keyword evidence="7" id="KW-0813">Transport</keyword>
<evidence type="ECO:0000256" key="6">
    <source>
        <dbReference type="ARBA" id="ARBA00023136"/>
    </source>
</evidence>
<gene>
    <name evidence="9" type="ORF">ACFQBM_06110</name>
</gene>
<evidence type="ECO:0000256" key="8">
    <source>
        <dbReference type="SAM" id="Phobius"/>
    </source>
</evidence>
<evidence type="ECO:0000256" key="4">
    <source>
        <dbReference type="ARBA" id="ARBA00022692"/>
    </source>
</evidence>
<name>A0ABW1YMN4_9GAMM</name>
<evidence type="ECO:0000313" key="10">
    <source>
        <dbReference type="Proteomes" id="UP001596425"/>
    </source>
</evidence>
<evidence type="ECO:0000256" key="7">
    <source>
        <dbReference type="RuleBase" id="RU003879"/>
    </source>
</evidence>
<evidence type="ECO:0000256" key="1">
    <source>
        <dbReference type="ARBA" id="ARBA00004162"/>
    </source>
</evidence>
<keyword evidence="10" id="KW-1185">Reference proteome</keyword>
<evidence type="ECO:0000256" key="2">
    <source>
        <dbReference type="ARBA" id="ARBA00005811"/>
    </source>
</evidence>
<keyword evidence="7" id="KW-0653">Protein transport</keyword>
<organism evidence="9 10">
    <name type="scientific">Microbulbifer taiwanensis</name>
    <dbReference type="NCBI Taxonomy" id="986746"/>
    <lineage>
        <taxon>Bacteria</taxon>
        <taxon>Pseudomonadati</taxon>
        <taxon>Pseudomonadota</taxon>
        <taxon>Gammaproteobacteria</taxon>
        <taxon>Cellvibrionales</taxon>
        <taxon>Microbulbiferaceae</taxon>
        <taxon>Microbulbifer</taxon>
    </lineage>
</organism>
<sequence length="195" mass="21057">MRRRRQGRNKEAPELDITAFLNLMVVLVPFLLVSAVFSRVTILELNMPSGAGGGAPDDPQVTVEVVVRKDALEISDGEKVIARFANLNVAEPGEGAETPADAAEAAEPEGLVVLPTEEVYDLNKLGRFLLQIKGSYPEKTDSILLMEPDIAYEHLVGVMDAVRGVDVREEGSDPDDPEAVEHVVLFPDISIGDAP</sequence>
<protein>
    <submittedName>
        <fullName evidence="9">ExbD/TolR family protein</fullName>
    </submittedName>
</protein>
<proteinExistence type="inferred from homology"/>
<accession>A0ABW1YMN4</accession>
<dbReference type="Pfam" id="PF02472">
    <property type="entry name" value="ExbD"/>
    <property type="match status" value="1"/>
</dbReference>
<reference evidence="10" key="1">
    <citation type="journal article" date="2019" name="Int. J. Syst. Evol. Microbiol.">
        <title>The Global Catalogue of Microorganisms (GCM) 10K type strain sequencing project: providing services to taxonomists for standard genome sequencing and annotation.</title>
        <authorList>
            <consortium name="The Broad Institute Genomics Platform"/>
            <consortium name="The Broad Institute Genome Sequencing Center for Infectious Disease"/>
            <person name="Wu L."/>
            <person name="Ma J."/>
        </authorList>
    </citation>
    <scope>NUCLEOTIDE SEQUENCE [LARGE SCALE GENOMIC DNA]</scope>
    <source>
        <strain evidence="10">CGMCC 1.13718</strain>
    </source>
</reference>